<gene>
    <name evidence="1" type="ORF">BDN72DRAFT_781504</name>
</gene>
<accession>A0ACD3A0A4</accession>
<dbReference type="EMBL" id="ML209171">
    <property type="protein sequence ID" value="TFK58850.1"/>
    <property type="molecule type" value="Genomic_DNA"/>
</dbReference>
<evidence type="ECO:0000313" key="2">
    <source>
        <dbReference type="Proteomes" id="UP000308600"/>
    </source>
</evidence>
<feature type="non-terminal residue" evidence="1">
    <location>
        <position position="1"/>
    </location>
</feature>
<protein>
    <submittedName>
        <fullName evidence="1">Uncharacterized protein</fullName>
    </submittedName>
</protein>
<name>A0ACD3A0A4_9AGAR</name>
<dbReference type="Proteomes" id="UP000308600">
    <property type="component" value="Unassembled WGS sequence"/>
</dbReference>
<proteinExistence type="predicted"/>
<organism evidence="1 2">
    <name type="scientific">Pluteus cervinus</name>
    <dbReference type="NCBI Taxonomy" id="181527"/>
    <lineage>
        <taxon>Eukaryota</taxon>
        <taxon>Fungi</taxon>
        <taxon>Dikarya</taxon>
        <taxon>Basidiomycota</taxon>
        <taxon>Agaricomycotina</taxon>
        <taxon>Agaricomycetes</taxon>
        <taxon>Agaricomycetidae</taxon>
        <taxon>Agaricales</taxon>
        <taxon>Pluteineae</taxon>
        <taxon>Pluteaceae</taxon>
        <taxon>Pluteus</taxon>
    </lineage>
</organism>
<keyword evidence="2" id="KW-1185">Reference proteome</keyword>
<evidence type="ECO:0000313" key="1">
    <source>
        <dbReference type="EMBL" id="TFK58850.1"/>
    </source>
</evidence>
<reference evidence="1 2" key="1">
    <citation type="journal article" date="2019" name="Nat. Ecol. Evol.">
        <title>Megaphylogeny resolves global patterns of mushroom evolution.</title>
        <authorList>
            <person name="Varga T."/>
            <person name="Krizsan K."/>
            <person name="Foldi C."/>
            <person name="Dima B."/>
            <person name="Sanchez-Garcia M."/>
            <person name="Sanchez-Ramirez S."/>
            <person name="Szollosi G.J."/>
            <person name="Szarkandi J.G."/>
            <person name="Papp V."/>
            <person name="Albert L."/>
            <person name="Andreopoulos W."/>
            <person name="Angelini C."/>
            <person name="Antonin V."/>
            <person name="Barry K.W."/>
            <person name="Bougher N.L."/>
            <person name="Buchanan P."/>
            <person name="Buyck B."/>
            <person name="Bense V."/>
            <person name="Catcheside P."/>
            <person name="Chovatia M."/>
            <person name="Cooper J."/>
            <person name="Damon W."/>
            <person name="Desjardin D."/>
            <person name="Finy P."/>
            <person name="Geml J."/>
            <person name="Haridas S."/>
            <person name="Hughes K."/>
            <person name="Justo A."/>
            <person name="Karasinski D."/>
            <person name="Kautmanova I."/>
            <person name="Kiss B."/>
            <person name="Kocsube S."/>
            <person name="Kotiranta H."/>
            <person name="LaButti K.M."/>
            <person name="Lechner B.E."/>
            <person name="Liimatainen K."/>
            <person name="Lipzen A."/>
            <person name="Lukacs Z."/>
            <person name="Mihaltcheva S."/>
            <person name="Morgado L.N."/>
            <person name="Niskanen T."/>
            <person name="Noordeloos M.E."/>
            <person name="Ohm R.A."/>
            <person name="Ortiz-Santana B."/>
            <person name="Ovrebo C."/>
            <person name="Racz N."/>
            <person name="Riley R."/>
            <person name="Savchenko A."/>
            <person name="Shiryaev A."/>
            <person name="Soop K."/>
            <person name="Spirin V."/>
            <person name="Szebenyi C."/>
            <person name="Tomsovsky M."/>
            <person name="Tulloss R.E."/>
            <person name="Uehling J."/>
            <person name="Grigoriev I.V."/>
            <person name="Vagvolgyi C."/>
            <person name="Papp T."/>
            <person name="Martin F.M."/>
            <person name="Miettinen O."/>
            <person name="Hibbett D.S."/>
            <person name="Nagy L.G."/>
        </authorList>
    </citation>
    <scope>NUCLEOTIDE SEQUENCE [LARGE SCALE GENOMIC DNA]</scope>
    <source>
        <strain evidence="1 2">NL-1719</strain>
    </source>
</reference>
<sequence>LITQLPGEGGNTSLLRRGLLGSAPDYPKLSFTIELLELYHQIRHRQSNFSVQAFTKVFCSIHNRPYTNVLQQQFSDAFDIYLEILRRVKARVNNALQRSNGDWRVKNGCPACNYKVYSTCPNEPELAYSRLHALDGNNSLKRFDAAKADERIFTSNYFLSNEYVDKFKDDVHNARKKEDEEAKRENLCADTWHAATTVSEDTIKVFDQTGVFLSTCRHAIVEFIVEMRKSGELAKYGLAVVNSLLDTFGKDQLKGYDIGCAFEKTTDKSSIGPKARELNLQSVVDSFHGHAHNRPCQLSNHPLYRVGVGLEDFGTCERIFSSSNSAACLIRHSSYFHWKQFIDLHFTQWDKDRYEELSNFLLNNYKQAFRIITSYTPVVDKLTEKLNISNDDFLRWIDEEKAYLASLSKKEKIPQDAISYVTRLKATIFYSLTPLDFEASDAQKAQRAKQEKKARDTARLRERLRLKIDMQRDAVEESEVFLGVDVRWTRAEPRYQEVAKYIKNSNFVQAAVEKVEGLVVQRLLELSKANLAETGYKQRQHISRAITNRSGAIRTAIIKYNELALLQHPPCPELEIKTILSYLLLGEFELLKHSRIEILSKPWSVMANRETASKYFKICRAREEIIRLNVEIRRLEAWVDFEDNHLKTTFTSLHITDPLLAIQVRHVYERRQRLNAKHRKRLSKIYTLRGYTGSFPNRTVMPTTIEEERDDKEEENLEVGEDDVMADQALRLRDFVESVSS</sequence>